<protein>
    <submittedName>
        <fullName evidence="2">Conditioned medium factor</fullName>
    </submittedName>
</protein>
<evidence type="ECO:0000256" key="1">
    <source>
        <dbReference type="SAM" id="SignalP"/>
    </source>
</evidence>
<dbReference type="FunCoup" id="A0A152AA49">
    <property type="interactions" value="1"/>
</dbReference>
<dbReference type="InParanoid" id="A0A152AA49"/>
<feature type="chain" id="PRO_5007593812" evidence="1">
    <location>
        <begin position="22"/>
        <end position="679"/>
    </location>
</feature>
<organism evidence="2 3">
    <name type="scientific">Tieghemostelium lacteum</name>
    <name type="common">Slime mold</name>
    <name type="synonym">Dictyostelium lacteum</name>
    <dbReference type="NCBI Taxonomy" id="361077"/>
    <lineage>
        <taxon>Eukaryota</taxon>
        <taxon>Amoebozoa</taxon>
        <taxon>Evosea</taxon>
        <taxon>Eumycetozoa</taxon>
        <taxon>Dictyostelia</taxon>
        <taxon>Dictyosteliales</taxon>
        <taxon>Raperosteliaceae</taxon>
        <taxon>Tieghemostelium</taxon>
    </lineage>
</organism>
<dbReference type="EMBL" id="LODT01000001">
    <property type="protein sequence ID" value="KYR03098.1"/>
    <property type="molecule type" value="Genomic_DNA"/>
</dbReference>
<name>A0A152AA49_TIELA</name>
<reference evidence="2 3" key="1">
    <citation type="submission" date="2015-12" db="EMBL/GenBank/DDBJ databases">
        <title>Dictyostelia acquired genes for synthesis and detection of signals that induce cell-type specialization by lateral gene transfer from prokaryotes.</title>
        <authorList>
            <person name="Gloeckner G."/>
            <person name="Schaap P."/>
        </authorList>
    </citation>
    <scope>NUCLEOTIDE SEQUENCE [LARGE SCALE GENOMIC DNA]</scope>
    <source>
        <strain evidence="2 3">TK</strain>
    </source>
</reference>
<dbReference type="InterPro" id="IPR029058">
    <property type="entry name" value="AB_hydrolase_fold"/>
</dbReference>
<sequence length="679" mass="74385">MKILNLVLIFGIAFLVNLGNSVLVPKNLAGEPSEFPNFYLPNPQSVAQSSDASVLSVLLSQSQTTTNLEWSGTIPVDSEQEFTLSFFSNFNSLLNVEAFPPSSSYHHRKFIKQEAPVITNSTFGIDGNQLESLTYSWSKPTIGDWTVKVSVPTTNQTLTKSGLVILVQNPSSLKIYSYLQSYNNLFVGEDVTIVAMLYDDDETLYDDKQLPTPVKLNQPGMVQINLVSPDGQSSVIDMFDDGEHGDYEALDGIYGGVVSPNEIGNYQAQILFRGANSTLQADGVTVSLVNMVRSNQHIIPITTEYLTFNGQVTASQDSEDNVIIQFQVDVDVPINTTVPNVRLYSEVWGANNSPIAWVGGIATVQTEQGVSYLSATLNASWIALANATAPFTVKNVIISDLSTFVPLSNQTTYSKVKLLHKYRDVRVHRYPVGGIITKEMRDGKMPNHLADRYGKNPGGNGKLILVHGYCASNNPWPIQDFTNAVKFEDLNQNRGTDEFAQLVAAFAEQYTDGYSLIGHSQGGNQGLHLYTYYHSGLDLSLAYPGYILQSMGTPYQGTALAGTLASIGDVVGIGCSSNDDLTVDGAALWLNTIPMDKRSKVFYTTTQYKTGSLINYCSLPANIALKFPNDGVVDNDHAALYGGTYVNNIKGWCHTTDFKWPPQTTNTANNKQFDQNSVW</sequence>
<dbReference type="NCBIfam" id="NF041940">
    <property type="entry name" value="choice_anch_X"/>
    <property type="match status" value="1"/>
</dbReference>
<dbReference type="Proteomes" id="UP000076078">
    <property type="component" value="Unassembled WGS sequence"/>
</dbReference>
<keyword evidence="3" id="KW-1185">Reference proteome</keyword>
<keyword evidence="1" id="KW-0732">Signal</keyword>
<dbReference type="SUPFAM" id="SSF53474">
    <property type="entry name" value="alpha/beta-Hydrolases"/>
    <property type="match status" value="1"/>
</dbReference>
<proteinExistence type="predicted"/>
<dbReference type="OMA" id="YWSGLDN"/>
<evidence type="ECO:0000313" key="2">
    <source>
        <dbReference type="EMBL" id="KYR03098.1"/>
    </source>
</evidence>
<gene>
    <name evidence="2" type="ORF">DLAC_00590</name>
</gene>
<dbReference type="Gene3D" id="3.40.50.1820">
    <property type="entry name" value="alpha/beta hydrolase"/>
    <property type="match status" value="1"/>
</dbReference>
<feature type="signal peptide" evidence="1">
    <location>
        <begin position="1"/>
        <end position="21"/>
    </location>
</feature>
<dbReference type="AlphaFoldDB" id="A0A152AA49"/>
<accession>A0A152AA49</accession>
<evidence type="ECO:0000313" key="3">
    <source>
        <dbReference type="Proteomes" id="UP000076078"/>
    </source>
</evidence>
<dbReference type="OrthoDB" id="15309at2759"/>
<comment type="caution">
    <text evidence="2">The sequence shown here is derived from an EMBL/GenBank/DDBJ whole genome shotgun (WGS) entry which is preliminary data.</text>
</comment>